<keyword evidence="4" id="KW-0410">Iron transport</keyword>
<dbReference type="PANTHER" id="PTHR47234">
    <property type="match status" value="1"/>
</dbReference>
<dbReference type="SUPFAM" id="SSF56935">
    <property type="entry name" value="Porins"/>
    <property type="match status" value="1"/>
</dbReference>
<evidence type="ECO:0000256" key="4">
    <source>
        <dbReference type="ARBA" id="ARBA00022496"/>
    </source>
</evidence>
<evidence type="ECO:0000259" key="12">
    <source>
        <dbReference type="SMART" id="SM00965"/>
    </source>
</evidence>
<dbReference type="Pfam" id="PF07715">
    <property type="entry name" value="Plug"/>
    <property type="match status" value="1"/>
</dbReference>
<accession>A0A193LC76</accession>
<dbReference type="KEGG" id="woc:BA177_01760"/>
<evidence type="ECO:0000256" key="1">
    <source>
        <dbReference type="ARBA" id="ARBA00004571"/>
    </source>
</evidence>
<dbReference type="InterPro" id="IPR037066">
    <property type="entry name" value="Plug_dom_sf"/>
</dbReference>
<comment type="similarity">
    <text evidence="10 11">Belongs to the TonB-dependent receptor family.</text>
</comment>
<dbReference type="PROSITE" id="PS52016">
    <property type="entry name" value="TONB_DEPENDENT_REC_3"/>
    <property type="match status" value="1"/>
</dbReference>
<dbReference type="Gene3D" id="2.40.170.20">
    <property type="entry name" value="TonB-dependent receptor, beta-barrel domain"/>
    <property type="match status" value="1"/>
</dbReference>
<dbReference type="EMBL" id="CP016268">
    <property type="protein sequence ID" value="ANO50112.1"/>
    <property type="molecule type" value="Genomic_DNA"/>
</dbReference>
<evidence type="ECO:0000256" key="7">
    <source>
        <dbReference type="ARBA" id="ARBA00023077"/>
    </source>
</evidence>
<keyword evidence="5 10" id="KW-0812">Transmembrane</keyword>
<evidence type="ECO:0000256" key="10">
    <source>
        <dbReference type="PROSITE-ProRule" id="PRU01360"/>
    </source>
</evidence>
<dbReference type="PANTHER" id="PTHR47234:SF2">
    <property type="entry name" value="TONB-DEPENDENT RECEPTOR"/>
    <property type="match status" value="1"/>
</dbReference>
<reference evidence="13 14" key="1">
    <citation type="submission" date="2016-06" db="EMBL/GenBank/DDBJ databases">
        <title>Complete genome sequence of a deep-branching marine Gamma Proteobacterium Woeseia oceani type strain XK5.</title>
        <authorList>
            <person name="Mu D."/>
            <person name="Du Z."/>
        </authorList>
    </citation>
    <scope>NUCLEOTIDE SEQUENCE [LARGE SCALE GENOMIC DNA]</scope>
    <source>
        <strain evidence="13 14">XK5</strain>
    </source>
</reference>
<dbReference type="InterPro" id="IPR000531">
    <property type="entry name" value="Beta-barrel_TonB"/>
</dbReference>
<evidence type="ECO:0000256" key="8">
    <source>
        <dbReference type="ARBA" id="ARBA00023136"/>
    </source>
</evidence>
<keyword evidence="9 10" id="KW-0998">Cell outer membrane</keyword>
<keyword evidence="6" id="KW-0408">Iron</keyword>
<feature type="domain" description="Secretin/TonB short N-terminal" evidence="12">
    <location>
        <begin position="37"/>
        <end position="88"/>
    </location>
</feature>
<dbReference type="STRING" id="1548547.BA177_01760"/>
<evidence type="ECO:0000313" key="13">
    <source>
        <dbReference type="EMBL" id="ANO50112.1"/>
    </source>
</evidence>
<dbReference type="InterPro" id="IPR039426">
    <property type="entry name" value="TonB-dep_rcpt-like"/>
</dbReference>
<keyword evidence="4" id="KW-0406">Ion transport</keyword>
<organism evidence="13 14">
    <name type="scientific">Woeseia oceani</name>
    <dbReference type="NCBI Taxonomy" id="1548547"/>
    <lineage>
        <taxon>Bacteria</taxon>
        <taxon>Pseudomonadati</taxon>
        <taxon>Pseudomonadota</taxon>
        <taxon>Gammaproteobacteria</taxon>
        <taxon>Woeseiales</taxon>
        <taxon>Woeseiaceae</taxon>
        <taxon>Woeseia</taxon>
    </lineage>
</organism>
<dbReference type="RefSeq" id="WP_068612201.1">
    <property type="nucleotide sequence ID" value="NZ_CP016268.1"/>
</dbReference>
<evidence type="ECO:0000256" key="9">
    <source>
        <dbReference type="ARBA" id="ARBA00023237"/>
    </source>
</evidence>
<evidence type="ECO:0000256" key="5">
    <source>
        <dbReference type="ARBA" id="ARBA00022692"/>
    </source>
</evidence>
<keyword evidence="7 11" id="KW-0798">TonB box</keyword>
<keyword evidence="8 10" id="KW-0472">Membrane</keyword>
<dbReference type="GO" id="GO:0009279">
    <property type="term" value="C:cell outer membrane"/>
    <property type="evidence" value="ECO:0007669"/>
    <property type="project" value="UniProtKB-SubCell"/>
</dbReference>
<keyword evidence="14" id="KW-1185">Reference proteome</keyword>
<evidence type="ECO:0000256" key="6">
    <source>
        <dbReference type="ARBA" id="ARBA00023004"/>
    </source>
</evidence>
<gene>
    <name evidence="13" type="ORF">BA177_01760</name>
</gene>
<dbReference type="InterPro" id="IPR036942">
    <property type="entry name" value="Beta-barrel_TonB_sf"/>
</dbReference>
<name>A0A193LC76_9GAMM</name>
<evidence type="ECO:0000313" key="14">
    <source>
        <dbReference type="Proteomes" id="UP000092695"/>
    </source>
</evidence>
<evidence type="ECO:0000256" key="11">
    <source>
        <dbReference type="RuleBase" id="RU003357"/>
    </source>
</evidence>
<sequence>MWIYPAVIAAQDATYNFSMDAQELSKSLREYARITRAEVTFREEVVAGKTAPVLRGVYTASDALNMLIEGSGLVVDRGRSGVLILRRAPEQVPETTAQAQPIRQNAASDSFDLEGDYDERAPEEIVVSGSRITRSGFVTPTPTTMLSAEEMRQFGESNVADVLNTLPAFAATSTPQTATRNINLAGGNFLNLRNLGVIRTLVLVDGRRFVPTSYKGYTSINVVPFEVVKRTEVVTGGASAAWGSGAVAGVVNIILNDDLQGFRGGIQAGISEYSDAESYRGSFGWGSDYQGGRGHLLIGAEFNTSKGITTQSDRPWTHWQMALNPNATSTNGQYRYFFTEDVRHSNMTPGGLITTTALAGTQFLPGGVSAPFNYGDFRTSSYMVGGDGMMVKPDLLLRNPLDRANFFAHSTYELNENVELTAELSYAVTATEFDFWPHTDSGLLLIRRDNAFLPGDIADRMDAEGISFFRMGRANLDMGFLHDKIENETIRAVVGADFDLANSWKLSTYYQHGRNTNDVELTNARIRDNYTASVDSVIGPNGTPVCRSSIADPGNGCVPINLFGEGSPSLAALDYVHGSAWRNHLTKQDVIAATVQGEPISNWAGPVSVAFGAEYRRDSLVTTVDEISAASGWTTGSFLPFSGKVNVREAFVETVVPLLVDKPFARSLDLNASARYFDYSTNSGSLHSWKIGTTWDITDEFRLRATLSDDMRAPTMEELFTEALYYTANISDPVLNEVYRITDKRSGNPDLEPETARTVTAGIVYTPQWTDRLRMSLDYHRIGVDGYVTTETVQRILNRCMDGNARLCDLITRDSDGRIDTINRVNVNLAERISEGYDLETVYKAPLAVGSLDGNLTVRAIVSYQSRLSYDDGITSYDAAGVVGTGNASSPHWRGRVTATYAVNGYQTSMAARHVGDGAYSKTYPDWYLEDRHISSRTYFDFSLNKLISLDRSDTKVRLSLSIRNLFGAEPPLNPSTGYTPNNPALYDYYGRYYRVGARVSF</sequence>
<dbReference type="Gene3D" id="3.55.50.30">
    <property type="match status" value="1"/>
</dbReference>
<evidence type="ECO:0000256" key="3">
    <source>
        <dbReference type="ARBA" id="ARBA00022452"/>
    </source>
</evidence>
<evidence type="ECO:0000256" key="2">
    <source>
        <dbReference type="ARBA" id="ARBA00022448"/>
    </source>
</evidence>
<dbReference type="Gene3D" id="2.170.130.10">
    <property type="entry name" value="TonB-dependent receptor, plug domain"/>
    <property type="match status" value="1"/>
</dbReference>
<keyword evidence="2 10" id="KW-0813">Transport</keyword>
<dbReference type="Proteomes" id="UP000092695">
    <property type="component" value="Chromosome"/>
</dbReference>
<dbReference type="AlphaFoldDB" id="A0A193LC76"/>
<dbReference type="InterPro" id="IPR012910">
    <property type="entry name" value="Plug_dom"/>
</dbReference>
<comment type="subcellular location">
    <subcellularLocation>
        <location evidence="1 10">Cell outer membrane</location>
        <topology evidence="1 10">Multi-pass membrane protein</topology>
    </subcellularLocation>
</comment>
<dbReference type="InterPro" id="IPR011662">
    <property type="entry name" value="Secretin/TonB_short_N"/>
</dbReference>
<dbReference type="Pfam" id="PF00593">
    <property type="entry name" value="TonB_dep_Rec_b-barrel"/>
    <property type="match status" value="1"/>
</dbReference>
<protein>
    <recommendedName>
        <fullName evidence="12">Secretin/TonB short N-terminal domain-containing protein</fullName>
    </recommendedName>
</protein>
<dbReference type="GO" id="GO:0006826">
    <property type="term" value="P:iron ion transport"/>
    <property type="evidence" value="ECO:0007669"/>
    <property type="project" value="UniProtKB-KW"/>
</dbReference>
<dbReference type="SMART" id="SM00965">
    <property type="entry name" value="STN"/>
    <property type="match status" value="1"/>
</dbReference>
<keyword evidence="3 10" id="KW-1134">Transmembrane beta strand</keyword>
<proteinExistence type="inferred from homology"/>